<dbReference type="RefSeq" id="WP_169665445.1">
    <property type="nucleotide sequence ID" value="NZ_CP076133.1"/>
</dbReference>
<protein>
    <submittedName>
        <fullName evidence="1">Uncharacterized protein</fullName>
    </submittedName>
</protein>
<proteinExistence type="predicted"/>
<reference evidence="1 2" key="1">
    <citation type="submission" date="2021-05" db="EMBL/GenBank/DDBJ databases">
        <title>Comparative genomic studies on the polysaccharide-degrading batcterial strains of the Flammeovirga genus.</title>
        <authorList>
            <person name="Zewei F."/>
            <person name="Zheng Z."/>
            <person name="Yu L."/>
            <person name="Ruyue G."/>
            <person name="Yanhong M."/>
            <person name="Yuanyuan C."/>
            <person name="Jingyan G."/>
            <person name="Wenjun H."/>
        </authorList>
    </citation>
    <scope>NUCLEOTIDE SEQUENCE [LARGE SCALE GENOMIC DNA]</scope>
    <source>
        <strain evidence="1 2">NBRC:100898</strain>
    </source>
</reference>
<evidence type="ECO:0000313" key="2">
    <source>
        <dbReference type="Proteomes" id="UP000678679"/>
    </source>
</evidence>
<dbReference type="KEGG" id="fya:KMW28_27025"/>
<dbReference type="AlphaFoldDB" id="A0AAX1NF00"/>
<evidence type="ECO:0000313" key="1">
    <source>
        <dbReference type="EMBL" id="QWG04553.1"/>
    </source>
</evidence>
<keyword evidence="2" id="KW-1185">Reference proteome</keyword>
<gene>
    <name evidence="1" type="ORF">KMW28_27025</name>
</gene>
<sequence>MKFNIEVTVDWLEEGGDIDQVVKQEIIDGVTSRIENKLLAEARKELEDRTYKELNTKIDEIVDREFQTLWSKPIVQCDRWGDTLKEYPSGKAMIKEKFDNFLTEQVDGNGKPATNYSSNRQTRVHYIIDRQLKQFSDKFTKETVEKVSEELKKYTSDAMKHAMGQEMMDLLKIDKKLGLDAPKKPFR</sequence>
<name>A0AAX1NF00_9BACT</name>
<organism evidence="1 2">
    <name type="scientific">Flammeovirga yaeyamensis</name>
    <dbReference type="NCBI Taxonomy" id="367791"/>
    <lineage>
        <taxon>Bacteria</taxon>
        <taxon>Pseudomonadati</taxon>
        <taxon>Bacteroidota</taxon>
        <taxon>Cytophagia</taxon>
        <taxon>Cytophagales</taxon>
        <taxon>Flammeovirgaceae</taxon>
        <taxon>Flammeovirga</taxon>
    </lineage>
</organism>
<dbReference type="Proteomes" id="UP000678679">
    <property type="component" value="Chromosome 2"/>
</dbReference>
<accession>A0AAX1NF00</accession>
<dbReference type="EMBL" id="CP076133">
    <property type="protein sequence ID" value="QWG04553.1"/>
    <property type="molecule type" value="Genomic_DNA"/>
</dbReference>